<name>A0A9Q6HR78_9STAP</name>
<dbReference type="Gene3D" id="3.40.50.720">
    <property type="entry name" value="NAD(P)-binding Rossmann-like Domain"/>
    <property type="match status" value="1"/>
</dbReference>
<dbReference type="NCBIfam" id="TIGR00745">
    <property type="entry name" value="apbA_panE"/>
    <property type="match status" value="1"/>
</dbReference>
<dbReference type="EC" id="1.1.1.169" evidence="5"/>
<evidence type="ECO:0000259" key="6">
    <source>
        <dbReference type="Pfam" id="PF02558"/>
    </source>
</evidence>
<comment type="catalytic activity">
    <reaction evidence="5">
        <text>(R)-pantoate + NADP(+) = 2-dehydropantoate + NADPH + H(+)</text>
        <dbReference type="Rhea" id="RHEA:16233"/>
        <dbReference type="ChEBI" id="CHEBI:11561"/>
        <dbReference type="ChEBI" id="CHEBI:15378"/>
        <dbReference type="ChEBI" id="CHEBI:15980"/>
        <dbReference type="ChEBI" id="CHEBI:57783"/>
        <dbReference type="ChEBI" id="CHEBI:58349"/>
        <dbReference type="EC" id="1.1.1.169"/>
    </reaction>
</comment>
<protein>
    <recommendedName>
        <fullName evidence="5">2-dehydropantoate 2-reductase</fullName>
        <ecNumber evidence="5">1.1.1.169</ecNumber>
    </recommendedName>
    <alternativeName>
        <fullName evidence="5">Ketopantoate reductase</fullName>
    </alternativeName>
</protein>
<dbReference type="PANTHER" id="PTHR21708:SF26">
    <property type="entry name" value="2-DEHYDROPANTOATE 2-REDUCTASE"/>
    <property type="match status" value="1"/>
</dbReference>
<dbReference type="InterPro" id="IPR003710">
    <property type="entry name" value="ApbA"/>
</dbReference>
<evidence type="ECO:0000313" key="8">
    <source>
        <dbReference type="EMBL" id="PTI77678.1"/>
    </source>
</evidence>
<dbReference type="FunFam" id="1.10.1040.10:FF:000017">
    <property type="entry name" value="2-dehydropantoate 2-reductase"/>
    <property type="match status" value="1"/>
</dbReference>
<dbReference type="InterPro" id="IPR036291">
    <property type="entry name" value="NAD(P)-bd_dom_sf"/>
</dbReference>
<dbReference type="PANTHER" id="PTHR21708">
    <property type="entry name" value="PROBABLE 2-DEHYDROPANTOATE 2-REDUCTASE"/>
    <property type="match status" value="1"/>
</dbReference>
<sequence>MNNIAIIGPGAVGSTIAFDLYPKYKSLLLLGRQDYDLTYYANGNTKHPYTLTVSSLKASHSKVDVLIIAVKIPQLESILPKIDDLIHDQTIIILAQNGYGQLSRLQYPNVFQSVVYISGQKNGATVTHYRDHKLILQDTPQTRLIKKMGTNTDLNIELTSDINQAIWYKLLVNLAINTVTALTRQTAIVLQTPGIKTLCQQLLTEGVSIAQAENVNFNKDVIQDIMSIYNGYPNEMGTSMYYDIISNKPLEIEGIQGFLFNKARTHKLFTPVLDTVYPLLLAQQKY</sequence>
<dbReference type="InterPro" id="IPR013328">
    <property type="entry name" value="6PGD_dom2"/>
</dbReference>
<dbReference type="GO" id="GO:0015940">
    <property type="term" value="P:pantothenate biosynthetic process"/>
    <property type="evidence" value="ECO:0007669"/>
    <property type="project" value="UniProtKB-KW"/>
</dbReference>
<keyword evidence="5" id="KW-0566">Pantothenate biosynthesis</keyword>
<organism evidence="8 9">
    <name type="scientific">Staphylococcus succinus</name>
    <dbReference type="NCBI Taxonomy" id="61015"/>
    <lineage>
        <taxon>Bacteria</taxon>
        <taxon>Bacillati</taxon>
        <taxon>Bacillota</taxon>
        <taxon>Bacilli</taxon>
        <taxon>Bacillales</taxon>
        <taxon>Staphylococcaceae</taxon>
        <taxon>Staphylococcus</taxon>
    </lineage>
</organism>
<gene>
    <name evidence="8" type="ORF">BU058_00275</name>
</gene>
<dbReference type="InterPro" id="IPR008927">
    <property type="entry name" value="6-PGluconate_DH-like_C_sf"/>
</dbReference>
<feature type="domain" description="Ketopantoate reductase C-terminal" evidence="7">
    <location>
        <begin position="161"/>
        <end position="282"/>
    </location>
</feature>
<dbReference type="SUPFAM" id="SSF51735">
    <property type="entry name" value="NAD(P)-binding Rossmann-fold domains"/>
    <property type="match status" value="1"/>
</dbReference>
<evidence type="ECO:0000256" key="5">
    <source>
        <dbReference type="RuleBase" id="RU362068"/>
    </source>
</evidence>
<dbReference type="RefSeq" id="WP_107544693.1">
    <property type="nucleotide sequence ID" value="NZ_PZFQ01000001.1"/>
</dbReference>
<dbReference type="SUPFAM" id="SSF48179">
    <property type="entry name" value="6-phosphogluconate dehydrogenase C-terminal domain-like"/>
    <property type="match status" value="1"/>
</dbReference>
<evidence type="ECO:0000313" key="9">
    <source>
        <dbReference type="Proteomes" id="UP000241960"/>
    </source>
</evidence>
<evidence type="ECO:0000259" key="7">
    <source>
        <dbReference type="Pfam" id="PF08546"/>
    </source>
</evidence>
<keyword evidence="3 5" id="KW-0560">Oxidoreductase</keyword>
<comment type="pathway">
    <text evidence="5">Cofactor biosynthesis; (R)-pantothenate biosynthesis; (R)-pantoate from 3-methyl-2-oxobutanoate: step 2/2.</text>
</comment>
<accession>A0A9Q6HR78</accession>
<proteinExistence type="inferred from homology"/>
<dbReference type="NCBIfam" id="NF009542">
    <property type="entry name" value="PRK12921.1-4"/>
    <property type="match status" value="1"/>
</dbReference>
<feature type="domain" description="Ketopantoate reductase N-terminal" evidence="6">
    <location>
        <begin position="4"/>
        <end position="133"/>
    </location>
</feature>
<dbReference type="GO" id="GO:0005737">
    <property type="term" value="C:cytoplasm"/>
    <property type="evidence" value="ECO:0007669"/>
    <property type="project" value="TreeGrafter"/>
</dbReference>
<comment type="function">
    <text evidence="5">Catalyzes the NADPH-dependent reduction of ketopantoate into pantoic acid.</text>
</comment>
<dbReference type="Proteomes" id="UP000241960">
    <property type="component" value="Unassembled WGS sequence"/>
</dbReference>
<comment type="caution">
    <text evidence="8">The sequence shown here is derived from an EMBL/GenBank/DDBJ whole genome shotgun (WGS) entry which is preliminary data.</text>
</comment>
<dbReference type="GO" id="GO:0004616">
    <property type="term" value="F:phosphogluconate dehydrogenase (decarboxylating) activity"/>
    <property type="evidence" value="ECO:0007669"/>
    <property type="project" value="UniProtKB-EC"/>
</dbReference>
<evidence type="ECO:0000256" key="2">
    <source>
        <dbReference type="ARBA" id="ARBA00022857"/>
    </source>
</evidence>
<dbReference type="InterPro" id="IPR013752">
    <property type="entry name" value="KPA_reductase"/>
</dbReference>
<evidence type="ECO:0000256" key="4">
    <source>
        <dbReference type="ARBA" id="ARBA00048640"/>
    </source>
</evidence>
<comment type="similarity">
    <text evidence="1 5">Belongs to the ketopantoate reductase family.</text>
</comment>
<dbReference type="InterPro" id="IPR013332">
    <property type="entry name" value="KPR_N"/>
</dbReference>
<dbReference type="Pfam" id="PF08546">
    <property type="entry name" value="ApbA_C"/>
    <property type="match status" value="1"/>
</dbReference>
<evidence type="ECO:0000256" key="1">
    <source>
        <dbReference type="ARBA" id="ARBA00007870"/>
    </source>
</evidence>
<evidence type="ECO:0000256" key="3">
    <source>
        <dbReference type="ARBA" id="ARBA00023002"/>
    </source>
</evidence>
<keyword evidence="2 5" id="KW-0521">NADP</keyword>
<dbReference type="InterPro" id="IPR051402">
    <property type="entry name" value="KPR-Related"/>
</dbReference>
<dbReference type="Pfam" id="PF02558">
    <property type="entry name" value="ApbA"/>
    <property type="match status" value="1"/>
</dbReference>
<dbReference type="EMBL" id="PZFQ01000001">
    <property type="protein sequence ID" value="PTI77678.1"/>
    <property type="molecule type" value="Genomic_DNA"/>
</dbReference>
<reference evidence="8 9" key="1">
    <citation type="journal article" date="2016" name="Front. Microbiol.">
        <title>Comprehensive Phylogenetic Analysis of Bovine Non-aureus Staphylococci Species Based on Whole-Genome Sequencing.</title>
        <authorList>
            <person name="Naushad S."/>
            <person name="Barkema H.W."/>
            <person name="Luby C."/>
            <person name="Condas L.A."/>
            <person name="Nobrega D.B."/>
            <person name="Carson D.A."/>
            <person name="De Buck J."/>
        </authorList>
    </citation>
    <scope>NUCLEOTIDE SEQUENCE [LARGE SCALE GENOMIC DNA]</scope>
    <source>
        <strain evidence="8 9">SNUC 1231</strain>
    </source>
</reference>
<dbReference type="GO" id="GO:0008677">
    <property type="term" value="F:2-dehydropantoate 2-reductase activity"/>
    <property type="evidence" value="ECO:0007669"/>
    <property type="project" value="UniProtKB-EC"/>
</dbReference>
<dbReference type="Gene3D" id="1.10.1040.10">
    <property type="entry name" value="N-(1-d-carboxylethyl)-l-norvaline Dehydrogenase, domain 2"/>
    <property type="match status" value="1"/>
</dbReference>
<comment type="catalytic activity">
    <reaction evidence="4">
        <text>6-phospho-D-gluconate + NADP(+) = D-ribulose 5-phosphate + CO2 + NADPH</text>
        <dbReference type="Rhea" id="RHEA:10116"/>
        <dbReference type="ChEBI" id="CHEBI:16526"/>
        <dbReference type="ChEBI" id="CHEBI:57783"/>
        <dbReference type="ChEBI" id="CHEBI:58121"/>
        <dbReference type="ChEBI" id="CHEBI:58349"/>
        <dbReference type="ChEBI" id="CHEBI:58759"/>
        <dbReference type="EC" id="1.1.1.44"/>
    </reaction>
</comment>
<dbReference type="AlphaFoldDB" id="A0A9Q6HR78"/>